<feature type="non-terminal residue" evidence="2">
    <location>
        <position position="94"/>
    </location>
</feature>
<gene>
    <name evidence="2" type="ORF">PSTG_18009</name>
</gene>
<comment type="caution">
    <text evidence="2">The sequence shown here is derived from an EMBL/GenBank/DDBJ whole genome shotgun (WGS) entry which is preliminary data.</text>
</comment>
<evidence type="ECO:0000313" key="2">
    <source>
        <dbReference type="EMBL" id="KNE88581.1"/>
    </source>
</evidence>
<evidence type="ECO:0000256" key="1">
    <source>
        <dbReference type="SAM" id="MobiDB-lite"/>
    </source>
</evidence>
<keyword evidence="3" id="KW-1185">Reference proteome</keyword>
<sequence>MQDCAYPSGAMRAGIALIWRVGPKPSGTRDSNPQPRAPSQFDSYSDPATKATQPTESAQPAPKGPSPGRVAAPPIAVPGQVYTGKTSVQILHVE</sequence>
<dbReference type="EMBL" id="AJIL01001428">
    <property type="protein sequence ID" value="KNE88581.1"/>
    <property type="molecule type" value="Genomic_DNA"/>
</dbReference>
<accession>A0A0L0UNP1</accession>
<dbReference type="AlphaFoldDB" id="A0A0L0UNP1"/>
<organism evidence="2 3">
    <name type="scientific">Puccinia striiformis f. sp. tritici PST-78</name>
    <dbReference type="NCBI Taxonomy" id="1165861"/>
    <lineage>
        <taxon>Eukaryota</taxon>
        <taxon>Fungi</taxon>
        <taxon>Dikarya</taxon>
        <taxon>Basidiomycota</taxon>
        <taxon>Pucciniomycotina</taxon>
        <taxon>Pucciniomycetes</taxon>
        <taxon>Pucciniales</taxon>
        <taxon>Pucciniaceae</taxon>
        <taxon>Puccinia</taxon>
    </lineage>
</organism>
<feature type="region of interest" description="Disordered" evidence="1">
    <location>
        <begin position="22"/>
        <end position="75"/>
    </location>
</feature>
<evidence type="ECO:0000313" key="3">
    <source>
        <dbReference type="Proteomes" id="UP000054564"/>
    </source>
</evidence>
<dbReference type="Proteomes" id="UP000054564">
    <property type="component" value="Unassembled WGS sequence"/>
</dbReference>
<reference evidence="3" key="1">
    <citation type="submission" date="2014-03" db="EMBL/GenBank/DDBJ databases">
        <title>The Genome Sequence of Puccinia striiformis f. sp. tritici PST-78.</title>
        <authorList>
            <consortium name="The Broad Institute Genome Sequencing Platform"/>
            <person name="Cuomo C."/>
            <person name="Hulbert S."/>
            <person name="Chen X."/>
            <person name="Walker B."/>
            <person name="Young S.K."/>
            <person name="Zeng Q."/>
            <person name="Gargeya S."/>
            <person name="Fitzgerald M."/>
            <person name="Haas B."/>
            <person name="Abouelleil A."/>
            <person name="Alvarado L."/>
            <person name="Arachchi H.M."/>
            <person name="Berlin A.M."/>
            <person name="Chapman S.B."/>
            <person name="Goldberg J."/>
            <person name="Griggs A."/>
            <person name="Gujja S."/>
            <person name="Hansen M."/>
            <person name="Howarth C."/>
            <person name="Imamovic A."/>
            <person name="Larimer J."/>
            <person name="McCowan C."/>
            <person name="Montmayeur A."/>
            <person name="Murphy C."/>
            <person name="Neiman D."/>
            <person name="Pearson M."/>
            <person name="Priest M."/>
            <person name="Roberts A."/>
            <person name="Saif S."/>
            <person name="Shea T."/>
            <person name="Sisk P."/>
            <person name="Sykes S."/>
            <person name="Wortman J."/>
            <person name="Nusbaum C."/>
            <person name="Birren B."/>
        </authorList>
    </citation>
    <scope>NUCLEOTIDE SEQUENCE [LARGE SCALE GENOMIC DNA]</scope>
    <source>
        <strain evidence="3">race PST-78</strain>
    </source>
</reference>
<protein>
    <submittedName>
        <fullName evidence="2">Uncharacterized protein</fullName>
    </submittedName>
</protein>
<name>A0A0L0UNP1_9BASI</name>
<proteinExistence type="predicted"/>